<dbReference type="EMBL" id="CAUYUJ010008058">
    <property type="protein sequence ID" value="CAK0822751.1"/>
    <property type="molecule type" value="Genomic_DNA"/>
</dbReference>
<organism evidence="2 3">
    <name type="scientific">Prorocentrum cordatum</name>
    <dbReference type="NCBI Taxonomy" id="2364126"/>
    <lineage>
        <taxon>Eukaryota</taxon>
        <taxon>Sar</taxon>
        <taxon>Alveolata</taxon>
        <taxon>Dinophyceae</taxon>
        <taxon>Prorocentrales</taxon>
        <taxon>Prorocentraceae</taxon>
        <taxon>Prorocentrum</taxon>
    </lineage>
</organism>
<feature type="region of interest" description="Disordered" evidence="1">
    <location>
        <begin position="320"/>
        <end position="343"/>
    </location>
</feature>
<feature type="non-terminal residue" evidence="2">
    <location>
        <position position="1"/>
    </location>
</feature>
<protein>
    <recommendedName>
        <fullName evidence="4">Polynucleotide adenylyltransferase</fullName>
    </recommendedName>
</protein>
<dbReference type="Proteomes" id="UP001189429">
    <property type="component" value="Unassembled WGS sequence"/>
</dbReference>
<keyword evidence="3" id="KW-1185">Reference proteome</keyword>
<evidence type="ECO:0000256" key="1">
    <source>
        <dbReference type="SAM" id="MobiDB-lite"/>
    </source>
</evidence>
<evidence type="ECO:0008006" key="4">
    <source>
        <dbReference type="Google" id="ProtNLM"/>
    </source>
</evidence>
<evidence type="ECO:0000313" key="2">
    <source>
        <dbReference type="EMBL" id="CAK0822751.1"/>
    </source>
</evidence>
<comment type="caution">
    <text evidence="2">The sequence shown here is derived from an EMBL/GenBank/DDBJ whole genome shotgun (WGS) entry which is preliminary data.</text>
</comment>
<sequence>WPTLPWPWPMVYFSGGNPNAGRKVVTEQENRTWSQRIAKEESINAKVKPGNFQIRSAIKVADVPADFKIGSDRPQKGFQDGERGFEEFRRSINERTAGPRELRAYPETMQQQHGWLLATTLGAGKRVGEAERLRVQPLCMGHGWLPNLSPEDALAASAGAAEARSVVSAAPPSALSAAAPASVVSAAGPEVVSQLSVAPPARSALSASAPALRSALSAAAPSGLAGQSALAPTAPPAAASCVAPAAPLRGGHPASQLSAASSLPALREGGDARALLQRREAKLGRLVERSRAYLKNGERGEAWFKGRPRTDATYFQEHFARNNGGLPPHKVRGARDFAKPSIP</sequence>
<reference evidence="2" key="1">
    <citation type="submission" date="2023-10" db="EMBL/GenBank/DDBJ databases">
        <authorList>
            <person name="Chen Y."/>
            <person name="Shah S."/>
            <person name="Dougan E. K."/>
            <person name="Thang M."/>
            <person name="Chan C."/>
        </authorList>
    </citation>
    <scope>NUCLEOTIDE SEQUENCE [LARGE SCALE GENOMIC DNA]</scope>
</reference>
<gene>
    <name evidence="2" type="ORF">PCOR1329_LOCUS23685</name>
</gene>
<name>A0ABN9RXT4_9DINO</name>
<proteinExistence type="predicted"/>
<feature type="compositionally biased region" description="Basic and acidic residues" evidence="1">
    <location>
        <begin position="333"/>
        <end position="343"/>
    </location>
</feature>
<evidence type="ECO:0000313" key="3">
    <source>
        <dbReference type="Proteomes" id="UP001189429"/>
    </source>
</evidence>
<accession>A0ABN9RXT4</accession>